<dbReference type="GO" id="GO:0006887">
    <property type="term" value="P:exocytosis"/>
    <property type="evidence" value="ECO:0007669"/>
    <property type="project" value="UniProtKB-KW"/>
</dbReference>
<keyword evidence="4" id="KW-0175">Coiled coil</keyword>
<evidence type="ECO:0000256" key="3">
    <source>
        <dbReference type="ARBA" id="ARBA00022483"/>
    </source>
</evidence>
<feature type="region of interest" description="Disordered" evidence="5">
    <location>
        <begin position="113"/>
        <end position="168"/>
    </location>
</feature>
<evidence type="ECO:0000313" key="8">
    <source>
        <dbReference type="EMBL" id="KAF2072338.1"/>
    </source>
</evidence>
<keyword evidence="3" id="KW-0268">Exocytosis</keyword>
<feature type="compositionally biased region" description="Low complexity" evidence="5">
    <location>
        <begin position="128"/>
        <end position="161"/>
    </location>
</feature>
<gene>
    <name evidence="8" type="ORF">CYY_006351</name>
</gene>
<feature type="domain" description="Exocyst complex component Sec10 N-terminal" evidence="7">
    <location>
        <begin position="217"/>
        <end position="333"/>
    </location>
</feature>
<dbReference type="GO" id="GO:0006893">
    <property type="term" value="P:Golgi to plasma membrane transport"/>
    <property type="evidence" value="ECO:0007669"/>
    <property type="project" value="TreeGrafter"/>
</dbReference>
<feature type="compositionally biased region" description="Pro residues" evidence="5">
    <location>
        <begin position="117"/>
        <end position="127"/>
    </location>
</feature>
<sequence length="888" mass="99819">MSWARNVQSRIQQQQQFQSFKPQPLQPGQPQPDAPPSPKLSPSLSATVNVSVPAVPPASLSKSPSMSSAAAVVSNASVSISSPNTSPPSTPASVIKTSGGVVSASVSVPVVSVSVPSPTPSPTPSPSVPRSSTASSSTLMPNQSPVTPVRSTPTTTPVHSRQSSSTGPYIFPQKIQQKVLTTDMFKGEDFSPVNFVEDLTRKIVNDQMGSDGLHFDPNPFNSLFLNTQLQLSQLEANIDRKLDDLADECNDFNVDYKSKLQDLLGSYQECFQQFKKLEKGVSTIGTKAVHFGDELDSVHQQKNKAQSALSLINYLLELNNPTTQQRSDIFTNSDRIHELAQLVKKLSSVSEDIKEISGFGQGKLETENISNTLENDLLNQFEKAAERNDFEKMKQCATTLYNFNGGERCRGRYVQKVRMFFDVDSIRKDESLALNTSKRIIRGNNIIDTRFEIFYTEILKDIAREQNVIQNVFINQTSAMAMLIVRVFEQRVRMFVENVLGLERNNNLMYLQTVHYSFTNTKKLLVDPLSSYGIVGVDLNQLLNSIFCTYQEGYITKEMHSLSDIYVQSLNEEIDRLQNLDKVMEYEEDGLNHEITQTFIQQTENALTRSYTLSPDGMVADNIKTIFFSLLRSLFVDYIEFVLDKYMRLLPANDARCLASISQFFRVVLGINQIVGQIQTMFQLFVLPPITTNMNIQSQCSDQLYFHISTLETKICIGLESALSTMVALIEKTLLDQKRTDYQVEEYDNSVTPTCSASIKLIHSLYDTIKNCLQGKNFSILVEELGLKAQSVFLNHFKKFKVGQGVGTLKLVRDLTEYRNFFKMFKSHKVDDAFELLFEISKLHLVNPDNFKAVIEGGALSRMPKPDLFTFIKQRSDFKSPWLDTLLV</sequence>
<dbReference type="AlphaFoldDB" id="A0A8J4PRI4"/>
<dbReference type="InterPro" id="IPR048627">
    <property type="entry name" value="Sec10_HB"/>
</dbReference>
<organism evidence="8 9">
    <name type="scientific">Polysphondylium violaceum</name>
    <dbReference type="NCBI Taxonomy" id="133409"/>
    <lineage>
        <taxon>Eukaryota</taxon>
        <taxon>Amoebozoa</taxon>
        <taxon>Evosea</taxon>
        <taxon>Eumycetozoa</taxon>
        <taxon>Dictyostelia</taxon>
        <taxon>Dictyosteliales</taxon>
        <taxon>Dictyosteliaceae</taxon>
        <taxon>Polysphondylium</taxon>
    </lineage>
</organism>
<dbReference type="Pfam" id="PF20667">
    <property type="entry name" value="Sec10_N"/>
    <property type="match status" value="1"/>
</dbReference>
<dbReference type="InterPro" id="IPR009976">
    <property type="entry name" value="Sec10-like"/>
</dbReference>
<comment type="caution">
    <text evidence="8">The sequence shown here is derived from an EMBL/GenBank/DDBJ whole genome shotgun (WGS) entry which is preliminary data.</text>
</comment>
<dbReference type="Pfam" id="PF07393">
    <property type="entry name" value="Sec10_HB"/>
    <property type="match status" value="2"/>
</dbReference>
<evidence type="ECO:0000313" key="9">
    <source>
        <dbReference type="Proteomes" id="UP000695562"/>
    </source>
</evidence>
<feature type="region of interest" description="Disordered" evidence="5">
    <location>
        <begin position="1"/>
        <end position="45"/>
    </location>
</feature>
<protein>
    <recommendedName>
        <fullName evidence="10">Exocyst complex component Sec10</fullName>
    </recommendedName>
</protein>
<dbReference type="InterPro" id="IPR048625">
    <property type="entry name" value="Sec10_N"/>
</dbReference>
<name>A0A8J4PRI4_9MYCE</name>
<feature type="domain" description="Exocyst complex component Sec10-like alpha-helical bundle" evidence="6">
    <location>
        <begin position="339"/>
        <end position="572"/>
    </location>
</feature>
<reference evidence="8" key="1">
    <citation type="submission" date="2020-01" db="EMBL/GenBank/DDBJ databases">
        <title>Development of genomics and gene disruption for Polysphondylium violaceum indicates a role for the polyketide synthase stlB in stalk morphogenesis.</title>
        <authorList>
            <person name="Narita B."/>
            <person name="Kawabe Y."/>
            <person name="Kin K."/>
            <person name="Saito T."/>
            <person name="Gibbs R."/>
            <person name="Kuspa A."/>
            <person name="Muzny D."/>
            <person name="Queller D."/>
            <person name="Richards S."/>
            <person name="Strassman J."/>
            <person name="Sucgang R."/>
            <person name="Worley K."/>
            <person name="Schaap P."/>
        </authorList>
    </citation>
    <scope>NUCLEOTIDE SEQUENCE</scope>
    <source>
        <strain evidence="8">QSvi11</strain>
    </source>
</reference>
<evidence type="ECO:0000259" key="7">
    <source>
        <dbReference type="Pfam" id="PF20667"/>
    </source>
</evidence>
<dbReference type="PANTHER" id="PTHR12100">
    <property type="entry name" value="SEC10"/>
    <property type="match status" value="1"/>
</dbReference>
<evidence type="ECO:0000256" key="2">
    <source>
        <dbReference type="ARBA" id="ARBA00022448"/>
    </source>
</evidence>
<evidence type="ECO:0008006" key="10">
    <source>
        <dbReference type="Google" id="ProtNLM"/>
    </source>
</evidence>
<keyword evidence="2" id="KW-0813">Transport</keyword>
<dbReference type="OrthoDB" id="125856at2759"/>
<keyword evidence="9" id="KW-1185">Reference proteome</keyword>
<accession>A0A8J4PRI4</accession>
<feature type="domain" description="Exocyst complex component Sec10-like alpha-helical bundle" evidence="6">
    <location>
        <begin position="582"/>
        <end position="880"/>
    </location>
</feature>
<proteinExistence type="inferred from homology"/>
<feature type="compositionally biased region" description="Low complexity" evidence="5">
    <location>
        <begin position="8"/>
        <end position="23"/>
    </location>
</feature>
<evidence type="ECO:0000256" key="5">
    <source>
        <dbReference type="SAM" id="MobiDB-lite"/>
    </source>
</evidence>
<dbReference type="EMBL" id="AJWJ01000289">
    <property type="protein sequence ID" value="KAF2072338.1"/>
    <property type="molecule type" value="Genomic_DNA"/>
</dbReference>
<comment type="similarity">
    <text evidence="1">Belongs to the SEC10 family.</text>
</comment>
<evidence type="ECO:0000256" key="4">
    <source>
        <dbReference type="ARBA" id="ARBA00023054"/>
    </source>
</evidence>
<evidence type="ECO:0000259" key="6">
    <source>
        <dbReference type="Pfam" id="PF07393"/>
    </source>
</evidence>
<dbReference type="PANTHER" id="PTHR12100:SF0">
    <property type="entry name" value="EXOCYST COMPLEX COMPONENT 5"/>
    <property type="match status" value="1"/>
</dbReference>
<dbReference type="Proteomes" id="UP000695562">
    <property type="component" value="Unassembled WGS sequence"/>
</dbReference>
<dbReference type="GO" id="GO:0000145">
    <property type="term" value="C:exocyst"/>
    <property type="evidence" value="ECO:0007669"/>
    <property type="project" value="TreeGrafter"/>
</dbReference>
<evidence type="ECO:0000256" key="1">
    <source>
        <dbReference type="ARBA" id="ARBA00006572"/>
    </source>
</evidence>
<feature type="compositionally biased region" description="Pro residues" evidence="5">
    <location>
        <begin position="24"/>
        <end position="39"/>
    </location>
</feature>